<comment type="function">
    <text evidence="6">Quinone reductase that provides resistance to thiol-specific stress caused by electrophilic quinones.</text>
</comment>
<sequence length="206" mass="23550">MANILHIDSSPRGGRSKSRQLAKEFVMKWQTLHLEDVITYRDLRKLPVPHLTEEWIAADYTPQDKRTVEMTNILRVSDELVDELLAADRCIFSVPMYNFSIPSGFKAYIDHVVRVGRTFTFTDGQFKGLTEGKKVLFITARGDEYGADSTHAGWDAQEPSLRFAFQFIGMTDIQFIHANGLDLGDEARQRGLNDAREKIQKLVVNW</sequence>
<reference evidence="8 9" key="1">
    <citation type="journal article" date="2020" name="Microb. Ecol.">
        <title>Ecogenomics of the Marine Benthic Filamentous Cyanobacterium Adonisia.</title>
        <authorList>
            <person name="Walter J.M."/>
            <person name="Coutinho F.H."/>
            <person name="Leomil L."/>
            <person name="Hargreaves P.I."/>
            <person name="Campeao M.E."/>
            <person name="Vieira V.V."/>
            <person name="Silva B.S."/>
            <person name="Fistarol G.O."/>
            <person name="Salomon P.S."/>
            <person name="Sawabe T."/>
            <person name="Mino S."/>
            <person name="Hosokawa M."/>
            <person name="Miyashita H."/>
            <person name="Maruyama F."/>
            <person name="van Verk M.C."/>
            <person name="Dutilh B.E."/>
            <person name="Thompson C.C."/>
            <person name="Thompson F.L."/>
        </authorList>
    </citation>
    <scope>NUCLEOTIDE SEQUENCE [LARGE SCALE GENOMIC DNA]</scope>
    <source>
        <strain evidence="8 9">CCMR0081</strain>
    </source>
</reference>
<proteinExistence type="inferred from homology"/>
<evidence type="ECO:0000259" key="7">
    <source>
        <dbReference type="Pfam" id="PF02525"/>
    </source>
</evidence>
<keyword evidence="2 6" id="KW-0288">FMN</keyword>
<dbReference type="GO" id="GO:0016652">
    <property type="term" value="F:oxidoreductase activity, acting on NAD(P)H as acceptor"/>
    <property type="evidence" value="ECO:0007669"/>
    <property type="project" value="UniProtKB-UniRule"/>
</dbReference>
<dbReference type="HAMAP" id="MF_01216">
    <property type="entry name" value="Azoreductase_type1"/>
    <property type="match status" value="1"/>
</dbReference>
<comment type="caution">
    <text evidence="8">The sequence shown here is derived from an EMBL/GenBank/DDBJ whole genome shotgun (WGS) entry which is preliminary data.</text>
</comment>
<evidence type="ECO:0000256" key="5">
    <source>
        <dbReference type="ARBA" id="ARBA00048542"/>
    </source>
</evidence>
<dbReference type="EC" id="1.6.5.-" evidence="6"/>
<comment type="caution">
    <text evidence="6">Lacks conserved residue(s) required for the propagation of feature annotation.</text>
</comment>
<comment type="function">
    <text evidence="6">Also exhibits azoreductase activity. Catalyzes the reductive cleavage of the azo bond in aromatic azo compounds to the corresponding amines.</text>
</comment>
<feature type="domain" description="Flavodoxin-like fold" evidence="7">
    <location>
        <begin position="3"/>
        <end position="201"/>
    </location>
</feature>
<comment type="catalytic activity">
    <reaction evidence="5">
        <text>N,N-dimethyl-1,4-phenylenediamine + anthranilate + 2 NAD(+) = 2-(4-dimethylaminophenyl)diazenylbenzoate + 2 NADH + 2 H(+)</text>
        <dbReference type="Rhea" id="RHEA:55872"/>
        <dbReference type="ChEBI" id="CHEBI:15378"/>
        <dbReference type="ChEBI" id="CHEBI:15783"/>
        <dbReference type="ChEBI" id="CHEBI:16567"/>
        <dbReference type="ChEBI" id="CHEBI:57540"/>
        <dbReference type="ChEBI" id="CHEBI:57945"/>
        <dbReference type="ChEBI" id="CHEBI:71579"/>
        <dbReference type="EC" id="1.7.1.17"/>
    </reaction>
    <physiologicalReaction direction="right-to-left" evidence="5">
        <dbReference type="Rhea" id="RHEA:55874"/>
    </physiologicalReaction>
</comment>
<dbReference type="Gene3D" id="3.40.50.360">
    <property type="match status" value="1"/>
</dbReference>
<evidence type="ECO:0000256" key="3">
    <source>
        <dbReference type="ARBA" id="ARBA00023002"/>
    </source>
</evidence>
<evidence type="ECO:0000313" key="8">
    <source>
        <dbReference type="EMBL" id="NEZ55420.1"/>
    </source>
</evidence>
<dbReference type="RefSeq" id="WP_163697272.1">
    <property type="nucleotide sequence ID" value="NZ_QXHD01000004.1"/>
</dbReference>
<evidence type="ECO:0000256" key="6">
    <source>
        <dbReference type="HAMAP-Rule" id="MF_01216"/>
    </source>
</evidence>
<evidence type="ECO:0000256" key="1">
    <source>
        <dbReference type="ARBA" id="ARBA00022630"/>
    </source>
</evidence>
<evidence type="ECO:0000313" key="9">
    <source>
        <dbReference type="Proteomes" id="UP000481033"/>
    </source>
</evidence>
<feature type="binding site" evidence="6">
    <location>
        <begin position="16"/>
        <end position="18"/>
    </location>
    <ligand>
        <name>FMN</name>
        <dbReference type="ChEBI" id="CHEBI:58210"/>
    </ligand>
</feature>
<dbReference type="EMBL" id="QXHD01000004">
    <property type="protein sequence ID" value="NEZ55420.1"/>
    <property type="molecule type" value="Genomic_DNA"/>
</dbReference>
<protein>
    <recommendedName>
        <fullName evidence="6">FMN dependent NADH:quinone oxidoreductase</fullName>
        <ecNumber evidence="6">1.6.5.-</ecNumber>
    </recommendedName>
    <alternativeName>
        <fullName evidence="6">Azo-dye reductase</fullName>
    </alternativeName>
    <alternativeName>
        <fullName evidence="6">FMN-dependent NADH-azo compound oxidoreductase</fullName>
    </alternativeName>
    <alternativeName>
        <fullName evidence="6">FMN-dependent NADH-azoreductase</fullName>
        <ecNumber evidence="6">1.7.1.17</ecNumber>
    </alternativeName>
</protein>
<dbReference type="GO" id="GO:0016655">
    <property type="term" value="F:oxidoreductase activity, acting on NAD(P)H, quinone or similar compound as acceptor"/>
    <property type="evidence" value="ECO:0007669"/>
    <property type="project" value="InterPro"/>
</dbReference>
<dbReference type="EC" id="1.7.1.17" evidence="6"/>
<keyword evidence="1 6" id="KW-0285">Flavoprotein</keyword>
<dbReference type="SUPFAM" id="SSF52218">
    <property type="entry name" value="Flavoproteins"/>
    <property type="match status" value="1"/>
</dbReference>
<organism evidence="8 9">
    <name type="scientific">Adonisia turfae CCMR0081</name>
    <dbReference type="NCBI Taxonomy" id="2292702"/>
    <lineage>
        <taxon>Bacteria</taxon>
        <taxon>Bacillati</taxon>
        <taxon>Cyanobacteriota</taxon>
        <taxon>Adonisia</taxon>
        <taxon>Adonisia turfae</taxon>
    </lineage>
</organism>
<dbReference type="PANTHER" id="PTHR43741:SF2">
    <property type="entry name" value="FMN-DEPENDENT NADH:QUINONE OXIDOREDUCTASE"/>
    <property type="match status" value="1"/>
</dbReference>
<comment type="cofactor">
    <cofactor evidence="6">
        <name>FMN</name>
        <dbReference type="ChEBI" id="CHEBI:58210"/>
    </cofactor>
    <text evidence="6">Binds 1 FMN per subunit.</text>
</comment>
<comment type="catalytic activity">
    <reaction evidence="6">
        <text>2 a quinone + NADH + H(+) = 2 a 1,4-benzosemiquinone + NAD(+)</text>
        <dbReference type="Rhea" id="RHEA:65952"/>
        <dbReference type="ChEBI" id="CHEBI:15378"/>
        <dbReference type="ChEBI" id="CHEBI:57540"/>
        <dbReference type="ChEBI" id="CHEBI:57945"/>
        <dbReference type="ChEBI" id="CHEBI:132124"/>
        <dbReference type="ChEBI" id="CHEBI:134225"/>
    </reaction>
</comment>
<accession>A0A6M0RHM3</accession>
<keyword evidence="3 6" id="KW-0560">Oxidoreductase</keyword>
<evidence type="ECO:0000256" key="4">
    <source>
        <dbReference type="ARBA" id="ARBA00023027"/>
    </source>
</evidence>
<dbReference type="InterPro" id="IPR003680">
    <property type="entry name" value="Flavodoxin_fold"/>
</dbReference>
<keyword evidence="4 6" id="KW-0520">NAD</keyword>
<comment type="subunit">
    <text evidence="6">Homodimer.</text>
</comment>
<keyword evidence="9" id="KW-1185">Reference proteome</keyword>
<dbReference type="InterPro" id="IPR029039">
    <property type="entry name" value="Flavoprotein-like_sf"/>
</dbReference>
<dbReference type="PANTHER" id="PTHR43741">
    <property type="entry name" value="FMN-DEPENDENT NADH-AZOREDUCTASE 1"/>
    <property type="match status" value="1"/>
</dbReference>
<dbReference type="GO" id="GO:0010181">
    <property type="term" value="F:FMN binding"/>
    <property type="evidence" value="ECO:0007669"/>
    <property type="project" value="UniProtKB-UniRule"/>
</dbReference>
<feature type="binding site" evidence="6">
    <location>
        <position position="10"/>
    </location>
    <ligand>
        <name>FMN</name>
        <dbReference type="ChEBI" id="CHEBI:58210"/>
    </ligand>
</feature>
<dbReference type="GO" id="GO:0009055">
    <property type="term" value="F:electron transfer activity"/>
    <property type="evidence" value="ECO:0007669"/>
    <property type="project" value="UniProtKB-UniRule"/>
</dbReference>
<dbReference type="InterPro" id="IPR050104">
    <property type="entry name" value="FMN-dep_NADH:Q_OxRdtase_AzoR1"/>
</dbReference>
<dbReference type="AlphaFoldDB" id="A0A6M0RHM3"/>
<dbReference type="InterPro" id="IPR023048">
    <property type="entry name" value="NADH:quinone_OxRdtase_FMN_depd"/>
</dbReference>
<feature type="binding site" evidence="6">
    <location>
        <begin position="96"/>
        <end position="99"/>
    </location>
    <ligand>
        <name>FMN</name>
        <dbReference type="ChEBI" id="CHEBI:58210"/>
    </ligand>
</feature>
<gene>
    <name evidence="6" type="primary">azoR</name>
    <name evidence="8" type="ORF">DXZ20_06965</name>
</gene>
<comment type="similarity">
    <text evidence="6">Belongs to the azoreductase type 1 family.</text>
</comment>
<name>A0A6M0RHM3_9CYAN</name>
<evidence type="ECO:0000256" key="2">
    <source>
        <dbReference type="ARBA" id="ARBA00022643"/>
    </source>
</evidence>
<dbReference type="Pfam" id="PF02525">
    <property type="entry name" value="Flavodoxin_2"/>
    <property type="match status" value="1"/>
</dbReference>
<dbReference type="Proteomes" id="UP000481033">
    <property type="component" value="Unassembled WGS sequence"/>
</dbReference>